<accession>A0DIH6</accession>
<gene>
    <name evidence="2" type="ORF">GSPATT00017215001</name>
</gene>
<evidence type="ECO:0000313" key="3">
    <source>
        <dbReference type="Proteomes" id="UP000000600"/>
    </source>
</evidence>
<keyword evidence="1" id="KW-1133">Transmembrane helix</keyword>
<sequence>MEYQNREKISKISQSQQLYKFNMLFSWCHISIWQQRQFDSFMGCQDRNIKIQINWSLLVKFSVLFSPDGTTSTFGSQDSSISKLDDHMSIQSAFLLMVLHWHLVAMTNLSVYGILKQDNKDKRDGHIEYFRSVWFSLVVMINLTLYRE</sequence>
<evidence type="ECO:0000313" key="2">
    <source>
        <dbReference type="EMBL" id="CAK82843.1"/>
    </source>
</evidence>
<feature type="transmembrane region" description="Helical" evidence="1">
    <location>
        <begin position="93"/>
        <end position="115"/>
    </location>
</feature>
<keyword evidence="1" id="KW-0812">Transmembrane</keyword>
<evidence type="ECO:0000256" key="1">
    <source>
        <dbReference type="SAM" id="Phobius"/>
    </source>
</evidence>
<protein>
    <submittedName>
        <fullName evidence="2">Uncharacterized protein</fullName>
    </submittedName>
</protein>
<proteinExistence type="predicted"/>
<dbReference type="HOGENOM" id="CLU_1762338_0_0_1"/>
<dbReference type="InParanoid" id="A0DIH6"/>
<name>A0DIH6_PARTE</name>
<dbReference type="RefSeq" id="XP_001450240.1">
    <property type="nucleotide sequence ID" value="XM_001450203.1"/>
</dbReference>
<reference evidence="2 3" key="1">
    <citation type="journal article" date="2006" name="Nature">
        <title>Global trends of whole-genome duplications revealed by the ciliate Paramecium tetraurelia.</title>
        <authorList>
            <consortium name="Genoscope"/>
            <person name="Aury J.-M."/>
            <person name="Jaillon O."/>
            <person name="Duret L."/>
            <person name="Noel B."/>
            <person name="Jubin C."/>
            <person name="Porcel B.M."/>
            <person name="Segurens B."/>
            <person name="Daubin V."/>
            <person name="Anthouard V."/>
            <person name="Aiach N."/>
            <person name="Arnaiz O."/>
            <person name="Billaut A."/>
            <person name="Beisson J."/>
            <person name="Blanc I."/>
            <person name="Bouhouche K."/>
            <person name="Camara F."/>
            <person name="Duharcourt S."/>
            <person name="Guigo R."/>
            <person name="Gogendeau D."/>
            <person name="Katinka M."/>
            <person name="Keller A.-M."/>
            <person name="Kissmehl R."/>
            <person name="Klotz C."/>
            <person name="Koll F."/>
            <person name="Le Moue A."/>
            <person name="Lepere C."/>
            <person name="Malinsky S."/>
            <person name="Nowacki M."/>
            <person name="Nowak J.K."/>
            <person name="Plattner H."/>
            <person name="Poulain J."/>
            <person name="Ruiz F."/>
            <person name="Serrano V."/>
            <person name="Zagulski M."/>
            <person name="Dessen P."/>
            <person name="Betermier M."/>
            <person name="Weissenbach J."/>
            <person name="Scarpelli C."/>
            <person name="Schachter V."/>
            <person name="Sperling L."/>
            <person name="Meyer E."/>
            <person name="Cohen J."/>
            <person name="Wincker P."/>
        </authorList>
    </citation>
    <scope>NUCLEOTIDE SEQUENCE [LARGE SCALE GENOMIC DNA]</scope>
    <source>
        <strain evidence="2 3">Stock d4-2</strain>
    </source>
</reference>
<dbReference type="EMBL" id="CT868441">
    <property type="protein sequence ID" value="CAK82843.1"/>
    <property type="molecule type" value="Genomic_DNA"/>
</dbReference>
<dbReference type="GeneID" id="5036025"/>
<dbReference type="AlphaFoldDB" id="A0DIH6"/>
<feature type="transmembrane region" description="Helical" evidence="1">
    <location>
        <begin position="127"/>
        <end position="146"/>
    </location>
</feature>
<keyword evidence="3" id="KW-1185">Reference proteome</keyword>
<keyword evidence="1" id="KW-0472">Membrane</keyword>
<organism evidence="2 3">
    <name type="scientific">Paramecium tetraurelia</name>
    <dbReference type="NCBI Taxonomy" id="5888"/>
    <lineage>
        <taxon>Eukaryota</taxon>
        <taxon>Sar</taxon>
        <taxon>Alveolata</taxon>
        <taxon>Ciliophora</taxon>
        <taxon>Intramacronucleata</taxon>
        <taxon>Oligohymenophorea</taxon>
        <taxon>Peniculida</taxon>
        <taxon>Parameciidae</taxon>
        <taxon>Paramecium</taxon>
    </lineage>
</organism>
<dbReference type="Proteomes" id="UP000000600">
    <property type="component" value="Unassembled WGS sequence"/>
</dbReference>
<dbReference type="KEGG" id="ptm:GSPATT00017215001"/>